<comment type="caution">
    <text evidence="2">The sequence shown here is derived from an EMBL/GenBank/DDBJ whole genome shotgun (WGS) entry which is preliminary data.</text>
</comment>
<accession>A0ABU2NJI9</accession>
<dbReference type="Proteomes" id="UP001183202">
    <property type="component" value="Unassembled WGS sequence"/>
</dbReference>
<protein>
    <recommendedName>
        <fullName evidence="4">Integral membrane plasmid transfer protein</fullName>
    </recommendedName>
</protein>
<evidence type="ECO:0008006" key="4">
    <source>
        <dbReference type="Google" id="ProtNLM"/>
    </source>
</evidence>
<feature type="transmembrane region" description="Helical" evidence="1">
    <location>
        <begin position="169"/>
        <end position="192"/>
    </location>
</feature>
<feature type="transmembrane region" description="Helical" evidence="1">
    <location>
        <begin position="61"/>
        <end position="82"/>
    </location>
</feature>
<keyword evidence="1" id="KW-1133">Transmembrane helix</keyword>
<keyword evidence="1" id="KW-0472">Membrane</keyword>
<sequence>MTDYPTTQQISPSAVEFCSDAAGIWRGDTAEPSRPGAEYDAFLKDLLEAEEKRNSGMETRALAVVTSSGTLVTLLLALAALVTRVQQALLPGLAFAGAATAAVLFVAAAACAGVANAPSRGWGLRPHCLRSELWERWGDASDNPVAKIAATRLKLWETTHKLTQRKAKLVFAAAVLQVTGALALTVAVISILGSRS</sequence>
<evidence type="ECO:0000256" key="1">
    <source>
        <dbReference type="SAM" id="Phobius"/>
    </source>
</evidence>
<proteinExistence type="predicted"/>
<evidence type="ECO:0000313" key="3">
    <source>
        <dbReference type="Proteomes" id="UP001183202"/>
    </source>
</evidence>
<dbReference type="EMBL" id="JAVREJ010000030">
    <property type="protein sequence ID" value="MDT0353369.1"/>
    <property type="molecule type" value="Genomic_DNA"/>
</dbReference>
<keyword evidence="3" id="KW-1185">Reference proteome</keyword>
<feature type="transmembrane region" description="Helical" evidence="1">
    <location>
        <begin position="88"/>
        <end position="115"/>
    </location>
</feature>
<reference evidence="3" key="1">
    <citation type="submission" date="2023-07" db="EMBL/GenBank/DDBJ databases">
        <title>30 novel species of actinomycetes from the DSMZ collection.</title>
        <authorList>
            <person name="Nouioui I."/>
        </authorList>
    </citation>
    <scope>NUCLEOTIDE SEQUENCE [LARGE SCALE GENOMIC DNA]</scope>
    <source>
        <strain evidence="3">DSM 45834</strain>
    </source>
</reference>
<keyword evidence="1" id="KW-0812">Transmembrane</keyword>
<name>A0ABU2NJI9_9PSEU</name>
<organism evidence="2 3">
    <name type="scientific">Pseudonocardia charpentierae</name>
    <dbReference type="NCBI Taxonomy" id="3075545"/>
    <lineage>
        <taxon>Bacteria</taxon>
        <taxon>Bacillati</taxon>
        <taxon>Actinomycetota</taxon>
        <taxon>Actinomycetes</taxon>
        <taxon>Pseudonocardiales</taxon>
        <taxon>Pseudonocardiaceae</taxon>
        <taxon>Pseudonocardia</taxon>
    </lineage>
</organism>
<dbReference type="RefSeq" id="WP_311559882.1">
    <property type="nucleotide sequence ID" value="NZ_JAVREJ010000030.1"/>
</dbReference>
<gene>
    <name evidence="2" type="ORF">RM445_28060</name>
</gene>
<evidence type="ECO:0000313" key="2">
    <source>
        <dbReference type="EMBL" id="MDT0353369.1"/>
    </source>
</evidence>